<dbReference type="Proteomes" id="UP001392437">
    <property type="component" value="Unassembled WGS sequence"/>
</dbReference>
<evidence type="ECO:0000313" key="2">
    <source>
        <dbReference type="Proteomes" id="UP001392437"/>
    </source>
</evidence>
<proteinExistence type="predicted"/>
<organism evidence="1 2">
    <name type="scientific">Apiospora kogelbergensis</name>
    <dbReference type="NCBI Taxonomy" id="1337665"/>
    <lineage>
        <taxon>Eukaryota</taxon>
        <taxon>Fungi</taxon>
        <taxon>Dikarya</taxon>
        <taxon>Ascomycota</taxon>
        <taxon>Pezizomycotina</taxon>
        <taxon>Sordariomycetes</taxon>
        <taxon>Xylariomycetidae</taxon>
        <taxon>Amphisphaeriales</taxon>
        <taxon>Apiosporaceae</taxon>
        <taxon>Apiospora</taxon>
    </lineage>
</organism>
<reference evidence="1 2" key="1">
    <citation type="submission" date="2023-01" db="EMBL/GenBank/DDBJ databases">
        <title>Analysis of 21 Apiospora genomes using comparative genomics revels a genus with tremendous synthesis potential of carbohydrate active enzymes and secondary metabolites.</title>
        <authorList>
            <person name="Sorensen T."/>
        </authorList>
    </citation>
    <scope>NUCLEOTIDE SEQUENCE [LARGE SCALE GENOMIC DNA]</scope>
    <source>
        <strain evidence="1 2">CBS 117206</strain>
    </source>
</reference>
<evidence type="ECO:0000313" key="1">
    <source>
        <dbReference type="EMBL" id="KAK8115111.1"/>
    </source>
</evidence>
<dbReference type="EMBL" id="JAQQWP010000006">
    <property type="protein sequence ID" value="KAK8115111.1"/>
    <property type="molecule type" value="Genomic_DNA"/>
</dbReference>
<accession>A0AAW0QXJ7</accession>
<comment type="caution">
    <text evidence="1">The sequence shown here is derived from an EMBL/GenBank/DDBJ whole genome shotgun (WGS) entry which is preliminary data.</text>
</comment>
<gene>
    <name evidence="1" type="ORF">PG999_007180</name>
</gene>
<dbReference type="AlphaFoldDB" id="A0AAW0QXJ7"/>
<protein>
    <submittedName>
        <fullName evidence="1">Uncharacterized protein</fullName>
    </submittedName>
</protein>
<keyword evidence="2" id="KW-1185">Reference proteome</keyword>
<sequence>MPGTTSPHPLDWKWRIWYIQSSTYDAHPYKRRIVGLSSALAIFTNDAFESFGTQLQEDMLYVVSWEAYPRREASHSPLARSWVSI</sequence>
<name>A0AAW0QXJ7_9PEZI</name>